<evidence type="ECO:0000259" key="6">
    <source>
        <dbReference type="Pfam" id="PF04542"/>
    </source>
</evidence>
<proteinExistence type="inferred from homology"/>
<dbReference type="Proteomes" id="UP000249061">
    <property type="component" value="Unassembled WGS sequence"/>
</dbReference>
<evidence type="ECO:0000313" key="8">
    <source>
        <dbReference type="EMBL" id="PZR04861.1"/>
    </source>
</evidence>
<dbReference type="Pfam" id="PF04542">
    <property type="entry name" value="Sigma70_r2"/>
    <property type="match status" value="1"/>
</dbReference>
<sequence>MTPSADTLLQLMQAGDVRALDVLARTYGKRLMSVARRQCHLAADAEEAVQQALLAASTSMTRFRGESSPLSWLTTLVARTCSRMNQRAERLDPEADIPCSCAEKDVLLEARISDALMTLSRTDRVAFMLAAEGFTGEEIAERFGVTSNAIRSRLKRVRAHLRDTLSDVAGTDQVNHSPGEPDAAHDR</sequence>
<dbReference type="Gene3D" id="1.10.1740.10">
    <property type="match status" value="1"/>
</dbReference>
<keyword evidence="2" id="KW-0805">Transcription regulation</keyword>
<dbReference type="Pfam" id="PF08281">
    <property type="entry name" value="Sigma70_r4_2"/>
    <property type="match status" value="1"/>
</dbReference>
<dbReference type="InterPro" id="IPR036388">
    <property type="entry name" value="WH-like_DNA-bd_sf"/>
</dbReference>
<dbReference type="AlphaFoldDB" id="A0A2W5V4E7"/>
<comment type="similarity">
    <text evidence="1">Belongs to the sigma-70 factor family. ECF subfamily.</text>
</comment>
<dbReference type="InterPro" id="IPR007627">
    <property type="entry name" value="RNA_pol_sigma70_r2"/>
</dbReference>
<reference evidence="8 9" key="1">
    <citation type="submission" date="2017-08" db="EMBL/GenBank/DDBJ databases">
        <title>Infants hospitalized years apart are colonized by the same room-sourced microbial strains.</title>
        <authorList>
            <person name="Brooks B."/>
            <person name="Olm M.R."/>
            <person name="Firek B.A."/>
            <person name="Baker R."/>
            <person name="Thomas B.C."/>
            <person name="Morowitz M.J."/>
            <person name="Banfield J.F."/>
        </authorList>
    </citation>
    <scope>NUCLEOTIDE SEQUENCE [LARGE SCALE GENOMIC DNA]</scope>
    <source>
        <strain evidence="8">S2_003_000_R2_14</strain>
    </source>
</reference>
<keyword evidence="3" id="KW-0731">Sigma factor</keyword>
<dbReference type="PANTHER" id="PTHR43133">
    <property type="entry name" value="RNA POLYMERASE ECF-TYPE SIGMA FACTO"/>
    <property type="match status" value="1"/>
</dbReference>
<evidence type="ECO:0000256" key="4">
    <source>
        <dbReference type="ARBA" id="ARBA00023163"/>
    </source>
</evidence>
<dbReference type="EMBL" id="QFQP01000051">
    <property type="protein sequence ID" value="PZR04861.1"/>
    <property type="molecule type" value="Genomic_DNA"/>
</dbReference>
<dbReference type="PANTHER" id="PTHR43133:SF51">
    <property type="entry name" value="RNA POLYMERASE SIGMA FACTOR"/>
    <property type="match status" value="1"/>
</dbReference>
<feature type="region of interest" description="Disordered" evidence="5">
    <location>
        <begin position="168"/>
        <end position="187"/>
    </location>
</feature>
<evidence type="ECO:0000256" key="1">
    <source>
        <dbReference type="ARBA" id="ARBA00010641"/>
    </source>
</evidence>
<evidence type="ECO:0000313" key="9">
    <source>
        <dbReference type="Proteomes" id="UP000249061"/>
    </source>
</evidence>
<dbReference type="SUPFAM" id="SSF88659">
    <property type="entry name" value="Sigma3 and sigma4 domains of RNA polymerase sigma factors"/>
    <property type="match status" value="1"/>
</dbReference>
<dbReference type="Gene3D" id="1.10.10.10">
    <property type="entry name" value="Winged helix-like DNA-binding domain superfamily/Winged helix DNA-binding domain"/>
    <property type="match status" value="1"/>
</dbReference>
<dbReference type="NCBIfam" id="TIGR02937">
    <property type="entry name" value="sigma70-ECF"/>
    <property type="match status" value="1"/>
</dbReference>
<accession>A0A2W5V4E7</accession>
<organism evidence="8 9">
    <name type="scientific">Archangium gephyra</name>
    <dbReference type="NCBI Taxonomy" id="48"/>
    <lineage>
        <taxon>Bacteria</taxon>
        <taxon>Pseudomonadati</taxon>
        <taxon>Myxococcota</taxon>
        <taxon>Myxococcia</taxon>
        <taxon>Myxococcales</taxon>
        <taxon>Cystobacterineae</taxon>
        <taxon>Archangiaceae</taxon>
        <taxon>Archangium</taxon>
    </lineage>
</organism>
<evidence type="ECO:0000256" key="2">
    <source>
        <dbReference type="ARBA" id="ARBA00023015"/>
    </source>
</evidence>
<dbReference type="GO" id="GO:0003677">
    <property type="term" value="F:DNA binding"/>
    <property type="evidence" value="ECO:0007669"/>
    <property type="project" value="InterPro"/>
</dbReference>
<dbReference type="InterPro" id="IPR014284">
    <property type="entry name" value="RNA_pol_sigma-70_dom"/>
</dbReference>
<name>A0A2W5V4E7_9BACT</name>
<evidence type="ECO:0000256" key="5">
    <source>
        <dbReference type="SAM" id="MobiDB-lite"/>
    </source>
</evidence>
<dbReference type="InterPro" id="IPR039425">
    <property type="entry name" value="RNA_pol_sigma-70-like"/>
</dbReference>
<dbReference type="InterPro" id="IPR013249">
    <property type="entry name" value="RNA_pol_sigma70_r4_t2"/>
</dbReference>
<dbReference type="SUPFAM" id="SSF88946">
    <property type="entry name" value="Sigma2 domain of RNA polymerase sigma factors"/>
    <property type="match status" value="1"/>
</dbReference>
<evidence type="ECO:0000259" key="7">
    <source>
        <dbReference type="Pfam" id="PF08281"/>
    </source>
</evidence>
<keyword evidence="4" id="KW-0804">Transcription</keyword>
<evidence type="ECO:0000256" key="3">
    <source>
        <dbReference type="ARBA" id="ARBA00023082"/>
    </source>
</evidence>
<dbReference type="InterPro" id="IPR013324">
    <property type="entry name" value="RNA_pol_sigma_r3/r4-like"/>
</dbReference>
<evidence type="ECO:0008006" key="10">
    <source>
        <dbReference type="Google" id="ProtNLM"/>
    </source>
</evidence>
<feature type="domain" description="RNA polymerase sigma factor 70 region 4 type 2" evidence="7">
    <location>
        <begin position="111"/>
        <end position="161"/>
    </location>
</feature>
<dbReference type="GO" id="GO:0006352">
    <property type="term" value="P:DNA-templated transcription initiation"/>
    <property type="evidence" value="ECO:0007669"/>
    <property type="project" value="InterPro"/>
</dbReference>
<gene>
    <name evidence="8" type="ORF">DI536_33485</name>
</gene>
<protein>
    <recommendedName>
        <fullName evidence="10">RNA polymerase sigma-70 factor (ECF subfamily)</fullName>
    </recommendedName>
</protein>
<feature type="domain" description="RNA polymerase sigma-70 region 2" evidence="6">
    <location>
        <begin position="23"/>
        <end position="87"/>
    </location>
</feature>
<dbReference type="GO" id="GO:0016987">
    <property type="term" value="F:sigma factor activity"/>
    <property type="evidence" value="ECO:0007669"/>
    <property type="project" value="UniProtKB-KW"/>
</dbReference>
<dbReference type="InterPro" id="IPR013325">
    <property type="entry name" value="RNA_pol_sigma_r2"/>
</dbReference>
<comment type="caution">
    <text evidence="8">The sequence shown here is derived from an EMBL/GenBank/DDBJ whole genome shotgun (WGS) entry which is preliminary data.</text>
</comment>